<dbReference type="AlphaFoldDB" id="A0A0R3UJF7"/>
<dbReference type="Gene3D" id="3.40.50.300">
    <property type="entry name" value="P-loop containing nucleotide triphosphate hydrolases"/>
    <property type="match status" value="1"/>
</dbReference>
<keyword evidence="1" id="KW-0004">4Fe-4S</keyword>
<dbReference type="HAMAP" id="MF_02040">
    <property type="entry name" value="Mrp_NBP35"/>
    <property type="match status" value="1"/>
</dbReference>
<proteinExistence type="inferred from homology"/>
<reference evidence="8 9" key="1">
    <citation type="submission" date="2018-10" db="EMBL/GenBank/DDBJ databases">
        <authorList>
            <consortium name="Pathogen Informatics"/>
        </authorList>
    </citation>
    <scope>NUCLEOTIDE SEQUENCE [LARGE SCALE GENOMIC DNA]</scope>
</reference>
<evidence type="ECO:0000256" key="6">
    <source>
        <dbReference type="ARBA" id="ARBA00023014"/>
    </source>
</evidence>
<evidence type="ECO:0000313" key="8">
    <source>
        <dbReference type="EMBL" id="VDD81638.1"/>
    </source>
</evidence>
<dbReference type="CDD" id="cd02037">
    <property type="entry name" value="Mrp_NBP35"/>
    <property type="match status" value="1"/>
</dbReference>
<organism evidence="8 9">
    <name type="scientific">Mesocestoides corti</name>
    <name type="common">Flatworm</name>
    <dbReference type="NCBI Taxonomy" id="53468"/>
    <lineage>
        <taxon>Eukaryota</taxon>
        <taxon>Metazoa</taxon>
        <taxon>Spiralia</taxon>
        <taxon>Lophotrochozoa</taxon>
        <taxon>Platyhelminthes</taxon>
        <taxon>Cestoda</taxon>
        <taxon>Eucestoda</taxon>
        <taxon>Cyclophyllidea</taxon>
        <taxon>Mesocestoididae</taxon>
        <taxon>Mesocestoides</taxon>
    </lineage>
</organism>
<keyword evidence="5" id="KW-0408">Iron</keyword>
<evidence type="ECO:0008006" key="10">
    <source>
        <dbReference type="Google" id="ProtNLM"/>
    </source>
</evidence>
<dbReference type="PANTHER" id="PTHR23264:SF35">
    <property type="entry name" value="CYTOSOLIC FE-S CLUSTER ASSEMBLY FACTOR NUBP1"/>
    <property type="match status" value="1"/>
</dbReference>
<evidence type="ECO:0000256" key="3">
    <source>
        <dbReference type="ARBA" id="ARBA00022741"/>
    </source>
</evidence>
<dbReference type="InterPro" id="IPR027417">
    <property type="entry name" value="P-loop_NTPase"/>
</dbReference>
<protein>
    <recommendedName>
        <fullName evidence="10">Cytosolic Fe-S cluster assembly factor NUBP1 homolog</fullName>
    </recommendedName>
</protein>
<dbReference type="GO" id="GO:0046872">
    <property type="term" value="F:metal ion binding"/>
    <property type="evidence" value="ECO:0007669"/>
    <property type="project" value="UniProtKB-KW"/>
</dbReference>
<dbReference type="GO" id="GO:0016226">
    <property type="term" value="P:iron-sulfur cluster assembly"/>
    <property type="evidence" value="ECO:0007669"/>
    <property type="project" value="InterPro"/>
</dbReference>
<evidence type="ECO:0000313" key="9">
    <source>
        <dbReference type="Proteomes" id="UP000267029"/>
    </source>
</evidence>
<dbReference type="Pfam" id="PF10609">
    <property type="entry name" value="ParA"/>
    <property type="match status" value="1"/>
</dbReference>
<gene>
    <name evidence="8" type="ORF">MCOS_LOCUS7641</name>
</gene>
<dbReference type="Proteomes" id="UP000267029">
    <property type="component" value="Unassembled WGS sequence"/>
</dbReference>
<sequence>MYRGPKFVHASGDLPPDNAPANCPGPKSATAGSASSCAGCPNQALCASGVANLPLEQREPEVVAELRRRLGRVKRCLFVLSGKGGVGKSSVSVCLARALSQRNNCSEQVGLLDLDLCGPSVPCFMGCLDAEVHQSATGWSPVFVTDNLALMSLGFLTTPDQAIIWRGPRKNAFIRDLLLKVAWTDDDPDAPPLDYLIIDTPPGTSDEHLSAVPYVRAAGCPTAALIVTTPQELALSDVRKSVFDFVIPTELSNSQEINFCQKIGLPILGVVENMSSFDCPKCGVSSNLFPKTTGGADSLQGSEVIGRIPFDPRLTRCLDEGRCPFEEAASNQPDNSCIHSGLPVINAFESLISSIDEKFLQLKS</sequence>
<keyword evidence="9" id="KW-1185">Reference proteome</keyword>
<evidence type="ECO:0000256" key="7">
    <source>
        <dbReference type="SAM" id="MobiDB-lite"/>
    </source>
</evidence>
<dbReference type="GO" id="GO:0140663">
    <property type="term" value="F:ATP-dependent FeS chaperone activity"/>
    <property type="evidence" value="ECO:0007669"/>
    <property type="project" value="InterPro"/>
</dbReference>
<dbReference type="GO" id="GO:0051539">
    <property type="term" value="F:4 iron, 4 sulfur cluster binding"/>
    <property type="evidence" value="ECO:0007669"/>
    <property type="project" value="UniProtKB-KW"/>
</dbReference>
<feature type="region of interest" description="Disordered" evidence="7">
    <location>
        <begin position="1"/>
        <end position="25"/>
    </location>
</feature>
<keyword evidence="2" id="KW-0479">Metal-binding</keyword>
<evidence type="ECO:0000256" key="2">
    <source>
        <dbReference type="ARBA" id="ARBA00022723"/>
    </source>
</evidence>
<dbReference type="STRING" id="53468.A0A0R3UJF7"/>
<name>A0A0R3UJF7_MESCO</name>
<keyword evidence="3" id="KW-0547">Nucleotide-binding</keyword>
<dbReference type="PANTHER" id="PTHR23264">
    <property type="entry name" value="NUCLEOTIDE-BINDING PROTEIN NBP35 YEAST -RELATED"/>
    <property type="match status" value="1"/>
</dbReference>
<dbReference type="EMBL" id="UXSR01005390">
    <property type="protein sequence ID" value="VDD81638.1"/>
    <property type="molecule type" value="Genomic_DNA"/>
</dbReference>
<evidence type="ECO:0000256" key="5">
    <source>
        <dbReference type="ARBA" id="ARBA00023004"/>
    </source>
</evidence>
<dbReference type="GO" id="GO:0005829">
    <property type="term" value="C:cytosol"/>
    <property type="evidence" value="ECO:0007669"/>
    <property type="project" value="TreeGrafter"/>
</dbReference>
<evidence type="ECO:0000256" key="4">
    <source>
        <dbReference type="ARBA" id="ARBA00022840"/>
    </source>
</evidence>
<accession>A0A0R3UJF7</accession>
<dbReference type="InterPro" id="IPR019591">
    <property type="entry name" value="Mrp/NBP35_ATP-bd"/>
</dbReference>
<dbReference type="OrthoDB" id="1741334at2759"/>
<keyword evidence="4" id="KW-0067">ATP-binding</keyword>
<dbReference type="GO" id="GO:0005524">
    <property type="term" value="F:ATP binding"/>
    <property type="evidence" value="ECO:0007669"/>
    <property type="project" value="UniProtKB-KW"/>
</dbReference>
<evidence type="ECO:0000256" key="1">
    <source>
        <dbReference type="ARBA" id="ARBA00022485"/>
    </source>
</evidence>
<keyword evidence="6" id="KW-0411">Iron-sulfur</keyword>
<dbReference type="InterPro" id="IPR033756">
    <property type="entry name" value="YlxH/NBP35"/>
</dbReference>
<dbReference type="SUPFAM" id="SSF52540">
    <property type="entry name" value="P-loop containing nucleoside triphosphate hydrolases"/>
    <property type="match status" value="1"/>
</dbReference>